<evidence type="ECO:0000313" key="3">
    <source>
        <dbReference type="Proteomes" id="UP001165060"/>
    </source>
</evidence>
<protein>
    <submittedName>
        <fullName evidence="2">Uncharacterized protein</fullName>
    </submittedName>
</protein>
<comment type="caution">
    <text evidence="2">The sequence shown here is derived from an EMBL/GenBank/DDBJ whole genome shotgun (WGS) entry which is preliminary data.</text>
</comment>
<feature type="region of interest" description="Disordered" evidence="1">
    <location>
        <begin position="151"/>
        <end position="178"/>
    </location>
</feature>
<feature type="compositionally biased region" description="Basic and acidic residues" evidence="1">
    <location>
        <begin position="161"/>
        <end position="178"/>
    </location>
</feature>
<proteinExistence type="predicted"/>
<name>A0ABQ6N6G5_9STRA</name>
<sequence length="573" mass="59888">MLSSLHYLYTLPPSTLSSLFRPPSLSALLSSPSSSPLPGVGLGEALFSSPTPVLGTHVATVGPLLFLVCTAVLSPQALSPAASLPPTQDAGLALVAVALCFPAGAPAPQAQHGPPLERFVKALADAEQASGYVTTGSRGLASISDSLLSKRRSRLPAEPADGDRPAPEARAGEKGEGEWCYDEAEHRAVLEASQGFAASPREAGGLARDLVEAFHKLQAQGGATPGEHASFRDGHLSGPARMAVPEVARGKQTRVRVNGRVEVDLKVGPTPPHPTPPTPPTQLALALFFPLGSAAELRAGWGGGWELLPPDVETLLETCTPLLSLGAVAAETEIERGRVQELAAFLVNEGAAVLGAPLGARSRFAVSRKAGGMGKVLGLQGAFCRRFRAAGGEAAVHYVTAVLGGGRALGDVLRDEAVLRRVGEMLESHPDSPPPPAADVLLDMCAWMRANGALVELEEFLHERGGTGAGLGAAKRRGSALGQGGRVGNVGSWALGEEISLNEYGEAEAERGEEEEQEGRRLLGMLREKGCLGGRVGVRMCKWMLGIEDEAWTAFVNWGEATNRIQVVQRPDE</sequence>
<organism evidence="2 3">
    <name type="scientific">Tetraparma gracilis</name>
    <dbReference type="NCBI Taxonomy" id="2962635"/>
    <lineage>
        <taxon>Eukaryota</taxon>
        <taxon>Sar</taxon>
        <taxon>Stramenopiles</taxon>
        <taxon>Ochrophyta</taxon>
        <taxon>Bolidophyceae</taxon>
        <taxon>Parmales</taxon>
        <taxon>Triparmaceae</taxon>
        <taxon>Tetraparma</taxon>
    </lineage>
</organism>
<gene>
    <name evidence="2" type="ORF">TeGR_g1242</name>
</gene>
<dbReference type="Proteomes" id="UP001165060">
    <property type="component" value="Unassembled WGS sequence"/>
</dbReference>
<dbReference type="EMBL" id="BRYB01002258">
    <property type="protein sequence ID" value="GMI42007.1"/>
    <property type="molecule type" value="Genomic_DNA"/>
</dbReference>
<accession>A0ABQ6N6G5</accession>
<reference evidence="2 3" key="1">
    <citation type="journal article" date="2023" name="Commun. Biol.">
        <title>Genome analysis of Parmales, the sister group of diatoms, reveals the evolutionary specialization of diatoms from phago-mixotrophs to photoautotrophs.</title>
        <authorList>
            <person name="Ban H."/>
            <person name="Sato S."/>
            <person name="Yoshikawa S."/>
            <person name="Yamada K."/>
            <person name="Nakamura Y."/>
            <person name="Ichinomiya M."/>
            <person name="Sato N."/>
            <person name="Blanc-Mathieu R."/>
            <person name="Endo H."/>
            <person name="Kuwata A."/>
            <person name="Ogata H."/>
        </authorList>
    </citation>
    <scope>NUCLEOTIDE SEQUENCE [LARGE SCALE GENOMIC DNA]</scope>
</reference>
<evidence type="ECO:0000313" key="2">
    <source>
        <dbReference type="EMBL" id="GMI42007.1"/>
    </source>
</evidence>
<keyword evidence="3" id="KW-1185">Reference proteome</keyword>
<evidence type="ECO:0000256" key="1">
    <source>
        <dbReference type="SAM" id="MobiDB-lite"/>
    </source>
</evidence>